<dbReference type="InterPro" id="IPR008166">
    <property type="entry name" value="Glyco_transf_92"/>
</dbReference>
<dbReference type="HOGENOM" id="CLU_035905_0_0_1"/>
<dbReference type="GO" id="GO:0016757">
    <property type="term" value="F:glycosyltransferase activity"/>
    <property type="evidence" value="ECO:0007669"/>
    <property type="project" value="UniProtKB-KW"/>
</dbReference>
<comment type="similarity">
    <text evidence="2">Belongs to the glycosyltransferase 92 family.</text>
</comment>
<feature type="chain" id="PRO_5008772227" description="Glycosyltransferase family 92 protein" evidence="8">
    <location>
        <begin position="24"/>
        <end position="305"/>
    </location>
</feature>
<reference evidence="9 11" key="1">
    <citation type="journal article" date="2012" name="Nature">
        <title>Algal genomes reveal evolutionary mosaicism and the fate of nucleomorphs.</title>
        <authorList>
            <consortium name="DOE Joint Genome Institute"/>
            <person name="Curtis B.A."/>
            <person name="Tanifuji G."/>
            <person name="Burki F."/>
            <person name="Gruber A."/>
            <person name="Irimia M."/>
            <person name="Maruyama S."/>
            <person name="Arias M.C."/>
            <person name="Ball S.G."/>
            <person name="Gile G.H."/>
            <person name="Hirakawa Y."/>
            <person name="Hopkins J.F."/>
            <person name="Kuo A."/>
            <person name="Rensing S.A."/>
            <person name="Schmutz J."/>
            <person name="Symeonidi A."/>
            <person name="Elias M."/>
            <person name="Eveleigh R.J."/>
            <person name="Herman E.K."/>
            <person name="Klute M.J."/>
            <person name="Nakayama T."/>
            <person name="Obornik M."/>
            <person name="Reyes-Prieto A."/>
            <person name="Armbrust E.V."/>
            <person name="Aves S.J."/>
            <person name="Beiko R.G."/>
            <person name="Coutinho P."/>
            <person name="Dacks J.B."/>
            <person name="Durnford D.G."/>
            <person name="Fast N.M."/>
            <person name="Green B.R."/>
            <person name="Grisdale C.J."/>
            <person name="Hempel F."/>
            <person name="Henrissat B."/>
            <person name="Hoppner M.P."/>
            <person name="Ishida K."/>
            <person name="Kim E."/>
            <person name="Koreny L."/>
            <person name="Kroth P.G."/>
            <person name="Liu Y."/>
            <person name="Malik S.B."/>
            <person name="Maier U.G."/>
            <person name="McRose D."/>
            <person name="Mock T."/>
            <person name="Neilson J.A."/>
            <person name="Onodera N.T."/>
            <person name="Poole A.M."/>
            <person name="Pritham E.J."/>
            <person name="Richards T.A."/>
            <person name="Rocap G."/>
            <person name="Roy S.W."/>
            <person name="Sarai C."/>
            <person name="Schaack S."/>
            <person name="Shirato S."/>
            <person name="Slamovits C.H."/>
            <person name="Spencer D.F."/>
            <person name="Suzuki S."/>
            <person name="Worden A.Z."/>
            <person name="Zauner S."/>
            <person name="Barry K."/>
            <person name="Bell C."/>
            <person name="Bharti A.K."/>
            <person name="Crow J.A."/>
            <person name="Grimwood J."/>
            <person name="Kramer R."/>
            <person name="Lindquist E."/>
            <person name="Lucas S."/>
            <person name="Salamov A."/>
            <person name="McFadden G.I."/>
            <person name="Lane C.E."/>
            <person name="Keeling P.J."/>
            <person name="Gray M.W."/>
            <person name="Grigoriev I.V."/>
            <person name="Archibald J.M."/>
        </authorList>
    </citation>
    <scope>NUCLEOTIDE SEQUENCE</scope>
    <source>
        <strain evidence="9 11">CCMP2712</strain>
    </source>
</reference>
<dbReference type="RefSeq" id="XP_005842281.1">
    <property type="nucleotide sequence ID" value="XM_005842224.1"/>
</dbReference>
<dbReference type="PANTHER" id="PTHR21461">
    <property type="entry name" value="GLYCOSYLTRANSFERASE FAMILY 92 PROTEIN"/>
    <property type="match status" value="1"/>
</dbReference>
<dbReference type="STRING" id="905079.L1K3D6"/>
<reference evidence="10" key="3">
    <citation type="submission" date="2016-03" db="UniProtKB">
        <authorList>
            <consortium name="EnsemblProtists"/>
        </authorList>
    </citation>
    <scope>IDENTIFICATION</scope>
</reference>
<dbReference type="eggNOG" id="ENOG502SEK0">
    <property type="taxonomic scope" value="Eukaryota"/>
</dbReference>
<keyword evidence="3" id="KW-0328">Glycosyltransferase</keyword>
<evidence type="ECO:0000256" key="3">
    <source>
        <dbReference type="ARBA" id="ARBA00022676"/>
    </source>
</evidence>
<keyword evidence="6" id="KW-1133">Transmembrane helix</keyword>
<feature type="signal peptide" evidence="8">
    <location>
        <begin position="1"/>
        <end position="23"/>
    </location>
</feature>
<evidence type="ECO:0000256" key="7">
    <source>
        <dbReference type="ARBA" id="ARBA00023136"/>
    </source>
</evidence>
<dbReference type="GO" id="GO:0016020">
    <property type="term" value="C:membrane"/>
    <property type="evidence" value="ECO:0007669"/>
    <property type="project" value="UniProtKB-SubCell"/>
</dbReference>
<reference evidence="11" key="2">
    <citation type="submission" date="2012-11" db="EMBL/GenBank/DDBJ databases">
        <authorList>
            <person name="Kuo A."/>
            <person name="Curtis B.A."/>
            <person name="Tanifuji G."/>
            <person name="Burki F."/>
            <person name="Gruber A."/>
            <person name="Irimia M."/>
            <person name="Maruyama S."/>
            <person name="Arias M.C."/>
            <person name="Ball S.G."/>
            <person name="Gile G.H."/>
            <person name="Hirakawa Y."/>
            <person name="Hopkins J.F."/>
            <person name="Rensing S.A."/>
            <person name="Schmutz J."/>
            <person name="Symeonidi A."/>
            <person name="Elias M."/>
            <person name="Eveleigh R.J."/>
            <person name="Herman E.K."/>
            <person name="Klute M.J."/>
            <person name="Nakayama T."/>
            <person name="Obornik M."/>
            <person name="Reyes-Prieto A."/>
            <person name="Armbrust E.V."/>
            <person name="Aves S.J."/>
            <person name="Beiko R.G."/>
            <person name="Coutinho P."/>
            <person name="Dacks J.B."/>
            <person name="Durnford D.G."/>
            <person name="Fast N.M."/>
            <person name="Green B.R."/>
            <person name="Grisdale C."/>
            <person name="Hempe F."/>
            <person name="Henrissat B."/>
            <person name="Hoppner M.P."/>
            <person name="Ishida K.-I."/>
            <person name="Kim E."/>
            <person name="Koreny L."/>
            <person name="Kroth P.G."/>
            <person name="Liu Y."/>
            <person name="Malik S.-B."/>
            <person name="Maier U.G."/>
            <person name="McRose D."/>
            <person name="Mock T."/>
            <person name="Neilson J.A."/>
            <person name="Onodera N.T."/>
            <person name="Poole A.M."/>
            <person name="Pritham E.J."/>
            <person name="Richards T.A."/>
            <person name="Rocap G."/>
            <person name="Roy S.W."/>
            <person name="Sarai C."/>
            <person name="Schaack S."/>
            <person name="Shirato S."/>
            <person name="Slamovits C.H."/>
            <person name="Spencer D.F."/>
            <person name="Suzuki S."/>
            <person name="Worden A.Z."/>
            <person name="Zauner S."/>
            <person name="Barry K."/>
            <person name="Bell C."/>
            <person name="Bharti A.K."/>
            <person name="Crow J.A."/>
            <person name="Grimwood J."/>
            <person name="Kramer R."/>
            <person name="Lindquist E."/>
            <person name="Lucas S."/>
            <person name="Salamov A."/>
            <person name="McFadden G.I."/>
            <person name="Lane C.E."/>
            <person name="Keeling P.J."/>
            <person name="Gray M.W."/>
            <person name="Grigoriev I.V."/>
            <person name="Archibald J.M."/>
        </authorList>
    </citation>
    <scope>NUCLEOTIDE SEQUENCE</scope>
    <source>
        <strain evidence="11">CCMP2712</strain>
    </source>
</reference>
<dbReference type="Pfam" id="PF01697">
    <property type="entry name" value="Glyco_transf_92"/>
    <property type="match status" value="1"/>
</dbReference>
<dbReference type="OrthoDB" id="2526284at2759"/>
<comment type="subcellular location">
    <subcellularLocation>
        <location evidence="1">Membrane</location>
        <topology evidence="1">Single-pass membrane protein</topology>
    </subcellularLocation>
</comment>
<dbReference type="Proteomes" id="UP000011087">
    <property type="component" value="Unassembled WGS sequence"/>
</dbReference>
<dbReference type="EMBL" id="JH992965">
    <property type="protein sequence ID" value="EKX55301.1"/>
    <property type="molecule type" value="Genomic_DNA"/>
</dbReference>
<dbReference type="GO" id="GO:0005737">
    <property type="term" value="C:cytoplasm"/>
    <property type="evidence" value="ECO:0007669"/>
    <property type="project" value="TreeGrafter"/>
</dbReference>
<dbReference type="OMA" id="QTIAFAH"/>
<evidence type="ECO:0000256" key="6">
    <source>
        <dbReference type="ARBA" id="ARBA00022989"/>
    </source>
</evidence>
<organism evidence="9">
    <name type="scientific">Guillardia theta (strain CCMP2712)</name>
    <name type="common">Cryptophyte</name>
    <dbReference type="NCBI Taxonomy" id="905079"/>
    <lineage>
        <taxon>Eukaryota</taxon>
        <taxon>Cryptophyceae</taxon>
        <taxon>Pyrenomonadales</taxon>
        <taxon>Geminigeraceae</taxon>
        <taxon>Guillardia</taxon>
    </lineage>
</organism>
<accession>L1K3D6</accession>
<evidence type="ECO:0000313" key="11">
    <source>
        <dbReference type="Proteomes" id="UP000011087"/>
    </source>
</evidence>
<evidence type="ECO:0000313" key="10">
    <source>
        <dbReference type="EnsemblProtists" id="EKX55301"/>
    </source>
</evidence>
<proteinExistence type="inferred from homology"/>
<keyword evidence="5" id="KW-0812">Transmembrane</keyword>
<evidence type="ECO:0008006" key="12">
    <source>
        <dbReference type="Google" id="ProtNLM"/>
    </source>
</evidence>
<dbReference type="EnsemblProtists" id="EKX55301">
    <property type="protein sequence ID" value="EKX55301"/>
    <property type="gene ID" value="GUITHDRAFT_99081"/>
</dbReference>
<protein>
    <recommendedName>
        <fullName evidence="12">Glycosyltransferase family 92 protein</fullName>
    </recommendedName>
</protein>
<dbReference type="PANTHER" id="PTHR21461:SF69">
    <property type="entry name" value="GLYCOSYLTRANSFERASE FAMILY 92 PROTEIN"/>
    <property type="match status" value="1"/>
</dbReference>
<dbReference type="KEGG" id="gtt:GUITHDRAFT_99081"/>
<dbReference type="GeneID" id="17311915"/>
<keyword evidence="11" id="KW-1185">Reference proteome</keyword>
<gene>
    <name evidence="9" type="ORF">GUITHDRAFT_99081</name>
</gene>
<dbReference type="AlphaFoldDB" id="L1K3D6"/>
<keyword evidence="8" id="KW-0732">Signal</keyword>
<evidence type="ECO:0000256" key="4">
    <source>
        <dbReference type="ARBA" id="ARBA00022679"/>
    </source>
</evidence>
<evidence type="ECO:0000256" key="8">
    <source>
        <dbReference type="SAM" id="SignalP"/>
    </source>
</evidence>
<sequence>MKAGARAMVGAVLMMVCCSDSNQEDNSSSYSNDEIPGARRHNKEFYLSAAAVFRDEDEYLLEWLEFHLCMGVEHFFLYNHHSKNEKIDELLGPYIRRGIVTLDDAVCDVHCQVPTYQRCMDDHGHRSRWMAFIDIDEFLMPSPPSQGQEQPGAFPLRAALTSYESHPAVLVNWLTFGSSNHTKNPPGLVLENYIWRAEEPSEVVKSIAQPDRVQVAGGHNHRYKNDEPAVNEKKQEVFFNHSSGEPPSVSRPASVDILRIHHYRTKSREHAFHRFERDSIFRLNDFDNEDIYPSTELSQMEWISK</sequence>
<evidence type="ECO:0000256" key="5">
    <source>
        <dbReference type="ARBA" id="ARBA00022692"/>
    </source>
</evidence>
<keyword evidence="7" id="KW-0472">Membrane</keyword>
<evidence type="ECO:0000256" key="1">
    <source>
        <dbReference type="ARBA" id="ARBA00004167"/>
    </source>
</evidence>
<keyword evidence="4" id="KW-0808">Transferase</keyword>
<name>L1K3D6_GUITC</name>
<evidence type="ECO:0000313" key="9">
    <source>
        <dbReference type="EMBL" id="EKX55301.1"/>
    </source>
</evidence>
<dbReference type="PaxDb" id="55529-EKX55301"/>
<evidence type="ECO:0000256" key="2">
    <source>
        <dbReference type="ARBA" id="ARBA00007647"/>
    </source>
</evidence>